<keyword evidence="3" id="KW-0808">Transferase</keyword>
<dbReference type="Pfam" id="PF00534">
    <property type="entry name" value="Glycos_transf_1"/>
    <property type="match status" value="1"/>
</dbReference>
<dbReference type="PANTHER" id="PTHR12526">
    <property type="entry name" value="GLYCOSYLTRANSFERASE"/>
    <property type="match status" value="1"/>
</dbReference>
<dbReference type="InterPro" id="IPR028098">
    <property type="entry name" value="Glyco_trans_4-like_N"/>
</dbReference>
<reference evidence="3 4" key="1">
    <citation type="submission" date="2024-09" db="EMBL/GenBank/DDBJ databases">
        <authorList>
            <person name="Sun Q."/>
            <person name="Mori K."/>
        </authorList>
    </citation>
    <scope>NUCLEOTIDE SEQUENCE [LARGE SCALE GENOMIC DNA]</scope>
    <source>
        <strain evidence="3 4">CCM 7650</strain>
    </source>
</reference>
<keyword evidence="4" id="KW-1185">Reference proteome</keyword>
<dbReference type="SUPFAM" id="SSF53756">
    <property type="entry name" value="UDP-Glycosyltransferase/glycogen phosphorylase"/>
    <property type="match status" value="1"/>
</dbReference>
<evidence type="ECO:0000259" key="1">
    <source>
        <dbReference type="Pfam" id="PF00534"/>
    </source>
</evidence>
<proteinExistence type="predicted"/>
<organism evidence="3 4">
    <name type="scientific">Fontibacter flavus</name>
    <dbReference type="NCBI Taxonomy" id="654838"/>
    <lineage>
        <taxon>Bacteria</taxon>
        <taxon>Pseudomonadati</taxon>
        <taxon>Bacteroidota</taxon>
        <taxon>Cytophagia</taxon>
        <taxon>Cytophagales</taxon>
        <taxon>Cyclobacteriaceae</taxon>
        <taxon>Fontibacter</taxon>
    </lineage>
</organism>
<evidence type="ECO:0000313" key="3">
    <source>
        <dbReference type="EMBL" id="MFC0263497.1"/>
    </source>
</evidence>
<protein>
    <submittedName>
        <fullName evidence="3">Glycosyltransferase</fullName>
        <ecNumber evidence="3">2.4.-.-</ecNumber>
    </submittedName>
</protein>
<dbReference type="Gene3D" id="3.40.50.2000">
    <property type="entry name" value="Glycogen Phosphorylase B"/>
    <property type="match status" value="2"/>
</dbReference>
<dbReference type="InterPro" id="IPR001296">
    <property type="entry name" value="Glyco_trans_1"/>
</dbReference>
<keyword evidence="3" id="KW-0328">Glycosyltransferase</keyword>
<dbReference type="EC" id="2.4.-.-" evidence="3"/>
<accession>A0ABV6FUE7</accession>
<dbReference type="PANTHER" id="PTHR12526:SF630">
    <property type="entry name" value="GLYCOSYLTRANSFERASE"/>
    <property type="match status" value="1"/>
</dbReference>
<dbReference type="EMBL" id="JBHLWI010000035">
    <property type="protein sequence ID" value="MFC0263497.1"/>
    <property type="molecule type" value="Genomic_DNA"/>
</dbReference>
<feature type="domain" description="Glycosyltransferase subfamily 4-like N-terminal" evidence="2">
    <location>
        <begin position="15"/>
        <end position="169"/>
    </location>
</feature>
<dbReference type="Pfam" id="PF13439">
    <property type="entry name" value="Glyco_transf_4"/>
    <property type="match status" value="1"/>
</dbReference>
<evidence type="ECO:0000313" key="4">
    <source>
        <dbReference type="Proteomes" id="UP001589797"/>
    </source>
</evidence>
<sequence>MKIRVLHCIETIASGGVEQVRLTLIKGLDKGKFEHKIVCTWAGGYVADSLEKEGVELIPIGVFKSILDIRKYGEVLRIIKEFKPHIIHGAIFEGMAMAAISGNLGKVPVIILEETSDPVYRSQKAIWLQRFLVKLSDKIIGISPNVCNFLIKKAKIHPNKVHLINNGVSIPSVDFDQNQIEALKSKLKISSGDFIIGAVGRVLDVVKRFSDILKALQKIDNPKVKFLLVGDGQDLNQLKNLAIDLGVEKQFLTVGYQSKTTYYYLIMDVFCVPSANEGFGLVAVEAMFFRLPVIGTKVGGLQDIVVDNQTGFLIPPNSPQEIAEKIQYLIDFPETSKSMGENGYERAMEHYTADRYCRKVEDLYLELLKKKGIIE</sequence>
<dbReference type="GO" id="GO:0016757">
    <property type="term" value="F:glycosyltransferase activity"/>
    <property type="evidence" value="ECO:0007669"/>
    <property type="project" value="UniProtKB-KW"/>
</dbReference>
<comment type="caution">
    <text evidence="3">The sequence shown here is derived from an EMBL/GenBank/DDBJ whole genome shotgun (WGS) entry which is preliminary data.</text>
</comment>
<dbReference type="RefSeq" id="WP_382387983.1">
    <property type="nucleotide sequence ID" value="NZ_JBHLWI010000035.1"/>
</dbReference>
<evidence type="ECO:0000259" key="2">
    <source>
        <dbReference type="Pfam" id="PF13439"/>
    </source>
</evidence>
<dbReference type="Proteomes" id="UP001589797">
    <property type="component" value="Unassembled WGS sequence"/>
</dbReference>
<gene>
    <name evidence="3" type="ORF">ACFFIP_12470</name>
</gene>
<feature type="domain" description="Glycosyl transferase family 1" evidence="1">
    <location>
        <begin position="181"/>
        <end position="346"/>
    </location>
</feature>
<name>A0ABV6FUE7_9BACT</name>